<accession>A0AAW3JW48</accession>
<keyword evidence="2 4" id="KW-0378">Hydrolase</keyword>
<dbReference type="GO" id="GO:0005975">
    <property type="term" value="P:carbohydrate metabolic process"/>
    <property type="evidence" value="ECO:0007669"/>
    <property type="project" value="InterPro"/>
</dbReference>
<dbReference type="Pfam" id="PF01915">
    <property type="entry name" value="Glyco_hydro_3_C"/>
    <property type="match status" value="1"/>
</dbReference>
<reference evidence="4 5" key="1">
    <citation type="submission" date="2015-10" db="EMBL/GenBank/DDBJ databases">
        <title>Butyribacter intestini gen. nov., sp. nov., a butyric acid-producing bacterium of the family Lachnospiraceae isolated from the human faeces.</title>
        <authorList>
            <person name="Zou Y."/>
            <person name="Xue W."/>
            <person name="Luo G."/>
            <person name="Lv M."/>
        </authorList>
    </citation>
    <scope>NUCLEOTIDE SEQUENCE [LARGE SCALE GENOMIC DNA]</scope>
    <source>
        <strain evidence="4 5">TF01-11</strain>
    </source>
</reference>
<dbReference type="InterPro" id="IPR026891">
    <property type="entry name" value="Fn3-like"/>
</dbReference>
<dbReference type="SUPFAM" id="SSF51445">
    <property type="entry name" value="(Trans)glycosidases"/>
    <property type="match status" value="1"/>
</dbReference>
<name>A0AAW3JW48_9FIRM</name>
<dbReference type="RefSeq" id="WP_055940826.1">
    <property type="nucleotide sequence ID" value="NZ_JAQDCV010000006.1"/>
</dbReference>
<dbReference type="GO" id="GO:0008422">
    <property type="term" value="F:beta-glucosidase activity"/>
    <property type="evidence" value="ECO:0007669"/>
    <property type="project" value="UniProtKB-ARBA"/>
</dbReference>
<dbReference type="AlphaFoldDB" id="A0AAW3JW48"/>
<evidence type="ECO:0000256" key="2">
    <source>
        <dbReference type="ARBA" id="ARBA00022801"/>
    </source>
</evidence>
<evidence type="ECO:0000313" key="4">
    <source>
        <dbReference type="EMBL" id="KQC85844.1"/>
    </source>
</evidence>
<protein>
    <submittedName>
        <fullName evidence="4">Glycosyl hydrolase family 3</fullName>
    </submittedName>
</protein>
<dbReference type="Gene3D" id="3.20.20.300">
    <property type="entry name" value="Glycoside hydrolase, family 3, N-terminal domain"/>
    <property type="match status" value="1"/>
</dbReference>
<dbReference type="PANTHER" id="PTHR42715">
    <property type="entry name" value="BETA-GLUCOSIDASE"/>
    <property type="match status" value="1"/>
</dbReference>
<organism evidence="4 5">
    <name type="scientific">Butyribacter intestini</name>
    <dbReference type="NCBI Taxonomy" id="1703332"/>
    <lineage>
        <taxon>Bacteria</taxon>
        <taxon>Bacillati</taxon>
        <taxon>Bacillota</taxon>
        <taxon>Clostridia</taxon>
        <taxon>Lachnospirales</taxon>
        <taxon>Lachnospiraceae</taxon>
        <taxon>Butyribacter</taxon>
    </lineage>
</organism>
<dbReference type="InterPro" id="IPR036962">
    <property type="entry name" value="Glyco_hydro_3_N_sf"/>
</dbReference>
<dbReference type="Proteomes" id="UP000050833">
    <property type="component" value="Unassembled WGS sequence"/>
</dbReference>
<dbReference type="InterPro" id="IPR013783">
    <property type="entry name" value="Ig-like_fold"/>
</dbReference>
<dbReference type="Gene3D" id="2.60.40.10">
    <property type="entry name" value="Immunoglobulins"/>
    <property type="match status" value="1"/>
</dbReference>
<evidence type="ECO:0000259" key="3">
    <source>
        <dbReference type="SMART" id="SM01217"/>
    </source>
</evidence>
<dbReference type="PRINTS" id="PR00133">
    <property type="entry name" value="GLHYDRLASE3"/>
</dbReference>
<proteinExistence type="inferred from homology"/>
<dbReference type="Gene3D" id="3.40.50.1700">
    <property type="entry name" value="Glycoside hydrolase family 3 C-terminal domain"/>
    <property type="match status" value="1"/>
</dbReference>
<evidence type="ECO:0000313" key="5">
    <source>
        <dbReference type="Proteomes" id="UP000050833"/>
    </source>
</evidence>
<dbReference type="InterPro" id="IPR036881">
    <property type="entry name" value="Glyco_hydro_3_C_sf"/>
</dbReference>
<dbReference type="SUPFAM" id="SSF52279">
    <property type="entry name" value="Beta-D-glucan exohydrolase, C-terminal domain"/>
    <property type="match status" value="1"/>
</dbReference>
<dbReference type="Pfam" id="PF00933">
    <property type="entry name" value="Glyco_hydro_3"/>
    <property type="match status" value="1"/>
</dbReference>
<feature type="domain" description="Fibronectin type III-like" evidence="3">
    <location>
        <begin position="592"/>
        <end position="662"/>
    </location>
</feature>
<dbReference type="SMART" id="SM01217">
    <property type="entry name" value="Fn3_like"/>
    <property type="match status" value="1"/>
</dbReference>
<dbReference type="InterPro" id="IPR017853">
    <property type="entry name" value="GH"/>
</dbReference>
<sequence length="766" mass="85453">MEKINIDKLISEMTLEEKASLCSAADAWHTKRIDRLNLPSAMVSDGPHGLRKEDDSPAHFGLLDSIEAICFPTASALACSFDRELIENVGNALGKECQSEDISVLLGPGINMKRSPLCGRNFEYFSEDPYLAGEMGAAFVNGVQKNDIGTSLKHFAANNQEWRRMSISAEIDERTLNEIYLTAFEKVVKQAQPWTIMCSYNQINGEYSCENKMLLTDTLRDKWGFKGLVMTDWGAMNDRVKALKAGLDLEMPSSHGETDKLIVKAVNNGSLDMETLDTAVRRILTLVDKSLISKDKHSGFKYDMEWHHEIAKETAENCAVLLKNNGALPLSKNQKIAFIGEFADKPRIQGGGSSHINCHKIDSALNSAKQFADVTYAKGYNTDNDITDETLLNEAVNAAKNADIAVIFAGLPDAFENEGFDRKHIDMPKCQNELIEEICKVQKNVVVVLHNGSSITMPWLDKVNAVLEMYLAGEASGAAAVNLLFGVANPSGKLAESFPLRIEDTPAYLNFPGNRDKVNYNEGIFIGYRYYDKKKMDILFPFGYGLSYTKFRYDNMKINGKSASENNFSFKDNDNVTVSVDITNIGEVEGAEIVQLYIENHIDEDNRPVKELRNFAKVKLVPGETKTVTFTLGFRAWAYYNETIHDWYAPSGDYKILIGASSRDIKEAKKVSVLSTVTIPFVVNKAATCEDVERFAKNKAPLDDMLMKCVKAQHKEDSEKTLEEELKDLKCGFGGVPIHSTLSFTPDELKYEDIQQTIKAINESEK</sequence>
<gene>
    <name evidence="4" type="ORF">APZ18_01160</name>
</gene>
<dbReference type="InterPro" id="IPR001764">
    <property type="entry name" value="Glyco_hydro_3_N"/>
</dbReference>
<dbReference type="PANTHER" id="PTHR42715:SF10">
    <property type="entry name" value="BETA-GLUCOSIDASE"/>
    <property type="match status" value="1"/>
</dbReference>
<dbReference type="EMBL" id="LLKB01000001">
    <property type="protein sequence ID" value="KQC85844.1"/>
    <property type="molecule type" value="Genomic_DNA"/>
</dbReference>
<dbReference type="Pfam" id="PF14310">
    <property type="entry name" value="Fn3-like"/>
    <property type="match status" value="1"/>
</dbReference>
<comment type="similarity">
    <text evidence="1">Belongs to the glycosyl hydrolase 3 family.</text>
</comment>
<dbReference type="InterPro" id="IPR050288">
    <property type="entry name" value="Cellulose_deg_GH3"/>
</dbReference>
<keyword evidence="5" id="KW-1185">Reference proteome</keyword>
<evidence type="ECO:0000256" key="1">
    <source>
        <dbReference type="ARBA" id="ARBA00005336"/>
    </source>
</evidence>
<dbReference type="FunFam" id="2.60.40.10:FF:000495">
    <property type="entry name" value="Periplasmic beta-glucosidase"/>
    <property type="match status" value="1"/>
</dbReference>
<comment type="caution">
    <text evidence="4">The sequence shown here is derived from an EMBL/GenBank/DDBJ whole genome shotgun (WGS) entry which is preliminary data.</text>
</comment>
<dbReference type="InterPro" id="IPR002772">
    <property type="entry name" value="Glyco_hydro_3_C"/>
</dbReference>